<dbReference type="GO" id="GO:0003677">
    <property type="term" value="F:DNA binding"/>
    <property type="evidence" value="ECO:0007669"/>
    <property type="project" value="UniProtKB-KW"/>
</dbReference>
<dbReference type="PRINTS" id="PR00598">
    <property type="entry name" value="HTHMARR"/>
</dbReference>
<organism evidence="5 8">
    <name type="scientific">Anaerobutyricum hallii</name>
    <dbReference type="NCBI Taxonomy" id="39488"/>
    <lineage>
        <taxon>Bacteria</taxon>
        <taxon>Bacillati</taxon>
        <taxon>Bacillota</taxon>
        <taxon>Clostridia</taxon>
        <taxon>Lachnospirales</taxon>
        <taxon>Lachnospiraceae</taxon>
        <taxon>Anaerobutyricum</taxon>
    </lineage>
</organism>
<dbReference type="SMART" id="SM00347">
    <property type="entry name" value="HTH_MARR"/>
    <property type="match status" value="1"/>
</dbReference>
<dbReference type="GO" id="GO:0003700">
    <property type="term" value="F:DNA-binding transcription factor activity"/>
    <property type="evidence" value="ECO:0007669"/>
    <property type="project" value="InterPro"/>
</dbReference>
<dbReference type="PANTHER" id="PTHR42756:SF1">
    <property type="entry name" value="TRANSCRIPTIONAL REPRESSOR OF EMRAB OPERON"/>
    <property type="match status" value="1"/>
</dbReference>
<keyword evidence="9" id="KW-1185">Reference proteome</keyword>
<reference evidence="5 8" key="1">
    <citation type="submission" date="2015-09" db="EMBL/GenBank/DDBJ databases">
        <authorList>
            <consortium name="Pathogen Informatics"/>
        </authorList>
    </citation>
    <scope>NUCLEOTIDE SEQUENCE [LARGE SCALE GENOMIC DNA]</scope>
    <source>
        <strain evidence="5 8">2789STDY5834966</strain>
    </source>
</reference>
<evidence type="ECO:0000256" key="2">
    <source>
        <dbReference type="ARBA" id="ARBA00023125"/>
    </source>
</evidence>
<dbReference type="SUPFAM" id="SSF46785">
    <property type="entry name" value="Winged helix' DNA-binding domain"/>
    <property type="match status" value="1"/>
</dbReference>
<dbReference type="RefSeq" id="WP_055182952.1">
    <property type="nucleotide sequence ID" value="NZ_CABJFJ010000017.1"/>
</dbReference>
<dbReference type="Proteomes" id="UP000284621">
    <property type="component" value="Unassembled WGS sequence"/>
</dbReference>
<dbReference type="AlphaFoldDB" id="A0A173TMF9"/>
<dbReference type="Proteomes" id="UP000095390">
    <property type="component" value="Unassembled WGS sequence"/>
</dbReference>
<keyword evidence="2" id="KW-0238">DNA-binding</keyword>
<dbReference type="OrthoDB" id="5461037at2"/>
<dbReference type="EMBL" id="QSID01000017">
    <property type="protein sequence ID" value="RHC61411.1"/>
    <property type="molecule type" value="Genomic_DNA"/>
</dbReference>
<sequence>MNDVRETINTMLVKTFHEILELEEKAIITDEFSDISNNDMHIIEAIGLGDGARMSVVAKRLNITVGSLTTSMNSLVNKGYVARARSEKDRRVVNVYLLEKGIAAYKHHEEFHEKMLDAIMETLSSEELVVWAKSCDRLTQFLKSYDKSHIKKAK</sequence>
<dbReference type="EMBL" id="CYYC01000020">
    <property type="protein sequence ID" value="CUN03724.1"/>
    <property type="molecule type" value="Genomic_DNA"/>
</dbReference>
<dbReference type="PROSITE" id="PS50995">
    <property type="entry name" value="HTH_MARR_2"/>
    <property type="match status" value="1"/>
</dbReference>
<dbReference type="InterPro" id="IPR000835">
    <property type="entry name" value="HTH_MarR-typ"/>
</dbReference>
<dbReference type="Gene3D" id="1.10.10.10">
    <property type="entry name" value="Winged helix-like DNA-binding domain superfamily/Winged helix DNA-binding domain"/>
    <property type="match status" value="1"/>
</dbReference>
<accession>A0A173TMF9</accession>
<evidence type="ECO:0000256" key="1">
    <source>
        <dbReference type="ARBA" id="ARBA00023015"/>
    </source>
</evidence>
<dbReference type="Proteomes" id="UP000286561">
    <property type="component" value="Unassembled WGS sequence"/>
</dbReference>
<reference evidence="9 10" key="2">
    <citation type="submission" date="2018-08" db="EMBL/GenBank/DDBJ databases">
        <title>A genome reference for cultivated species of the human gut microbiota.</title>
        <authorList>
            <person name="Zou Y."/>
            <person name="Xue W."/>
            <person name="Luo G."/>
        </authorList>
    </citation>
    <scope>NUCLEOTIDE SEQUENCE [LARGE SCALE GENOMIC DNA]</scope>
    <source>
        <strain evidence="7 9">AM34-3LB</strain>
        <strain evidence="6 10">AM48-23BH</strain>
    </source>
</reference>
<gene>
    <name evidence="7" type="ORF">DW833_13230</name>
    <name evidence="6" type="ORF">DW972_08660</name>
    <name evidence="5" type="ORF">ERS852578_01802</name>
</gene>
<name>A0A173TMF9_9FIRM</name>
<dbReference type="InterPro" id="IPR036388">
    <property type="entry name" value="WH-like_DNA-bd_sf"/>
</dbReference>
<dbReference type="EMBL" id="QSEP01000049">
    <property type="protein sequence ID" value="RGZ82413.1"/>
    <property type="molecule type" value="Genomic_DNA"/>
</dbReference>
<dbReference type="InterPro" id="IPR036390">
    <property type="entry name" value="WH_DNA-bd_sf"/>
</dbReference>
<evidence type="ECO:0000313" key="8">
    <source>
        <dbReference type="Proteomes" id="UP000095390"/>
    </source>
</evidence>
<dbReference type="PANTHER" id="PTHR42756">
    <property type="entry name" value="TRANSCRIPTIONAL REGULATOR, MARR"/>
    <property type="match status" value="1"/>
</dbReference>
<dbReference type="Pfam" id="PF12802">
    <property type="entry name" value="MarR_2"/>
    <property type="match status" value="1"/>
</dbReference>
<evidence type="ECO:0000313" key="10">
    <source>
        <dbReference type="Proteomes" id="UP000286561"/>
    </source>
</evidence>
<evidence type="ECO:0000313" key="9">
    <source>
        <dbReference type="Proteomes" id="UP000284621"/>
    </source>
</evidence>
<keyword evidence="3" id="KW-0804">Transcription</keyword>
<keyword evidence="1" id="KW-0805">Transcription regulation</keyword>
<evidence type="ECO:0000256" key="3">
    <source>
        <dbReference type="ARBA" id="ARBA00023163"/>
    </source>
</evidence>
<evidence type="ECO:0000313" key="7">
    <source>
        <dbReference type="EMBL" id="RHC61411.1"/>
    </source>
</evidence>
<evidence type="ECO:0000313" key="6">
    <source>
        <dbReference type="EMBL" id="RGZ82413.1"/>
    </source>
</evidence>
<evidence type="ECO:0000259" key="4">
    <source>
        <dbReference type="PROSITE" id="PS50995"/>
    </source>
</evidence>
<evidence type="ECO:0000313" key="5">
    <source>
        <dbReference type="EMBL" id="CUN03724.1"/>
    </source>
</evidence>
<protein>
    <submittedName>
        <fullName evidence="5">Homoprotocatechuate degradation operon regulator, HpaR</fullName>
    </submittedName>
    <submittedName>
        <fullName evidence="6">MarR family transcriptional regulator</fullName>
    </submittedName>
</protein>
<proteinExistence type="predicted"/>
<feature type="domain" description="HTH marR-type" evidence="4">
    <location>
        <begin position="1"/>
        <end position="147"/>
    </location>
</feature>